<dbReference type="RefSeq" id="WP_211428965.1">
    <property type="nucleotide sequence ID" value="NZ_CP072648.1"/>
</dbReference>
<gene>
    <name evidence="1" type="primary">thiS</name>
    <name evidence="1" type="ORF">J8C06_01115</name>
</gene>
<dbReference type="Proteomes" id="UP000676506">
    <property type="component" value="Chromosome 1"/>
</dbReference>
<evidence type="ECO:0000313" key="2">
    <source>
        <dbReference type="Proteomes" id="UP000676506"/>
    </source>
</evidence>
<dbReference type="InterPro" id="IPR003749">
    <property type="entry name" value="ThiS/MoaD-like"/>
</dbReference>
<reference evidence="1 2" key="1">
    <citation type="submission" date="2021-03" db="EMBL/GenBank/DDBJ databases">
        <title>Genomic and phenotypic characterization of Chloracidobacterium isolates provides evidence for multiple species.</title>
        <authorList>
            <person name="Saini M.K."/>
            <person name="Costas A.M.G."/>
            <person name="Tank M."/>
            <person name="Bryant D.A."/>
        </authorList>
    </citation>
    <scope>NUCLEOTIDE SEQUENCE [LARGE SCALE GENOMIC DNA]</scope>
    <source>
        <strain evidence="1 2">BV2-C</strain>
    </source>
</reference>
<dbReference type="SUPFAM" id="SSF54285">
    <property type="entry name" value="MoaD/ThiS"/>
    <property type="match status" value="1"/>
</dbReference>
<dbReference type="InterPro" id="IPR012675">
    <property type="entry name" value="Beta-grasp_dom_sf"/>
</dbReference>
<dbReference type="NCBIfam" id="TIGR01683">
    <property type="entry name" value="thiS"/>
    <property type="match status" value="1"/>
</dbReference>
<dbReference type="InterPro" id="IPR016155">
    <property type="entry name" value="Mopterin_synth/thiamin_S_b"/>
</dbReference>
<dbReference type="EMBL" id="CP072648">
    <property type="protein sequence ID" value="QUW03074.1"/>
    <property type="molecule type" value="Genomic_DNA"/>
</dbReference>
<dbReference type="PANTHER" id="PTHR34472:SF1">
    <property type="entry name" value="SULFUR CARRIER PROTEIN THIS"/>
    <property type="match status" value="1"/>
</dbReference>
<dbReference type="Gene3D" id="3.10.20.30">
    <property type="match status" value="1"/>
</dbReference>
<dbReference type="Pfam" id="PF02597">
    <property type="entry name" value="ThiS"/>
    <property type="match status" value="1"/>
</dbReference>
<dbReference type="InterPro" id="IPR010035">
    <property type="entry name" value="Thi_S"/>
</dbReference>
<proteinExistence type="predicted"/>
<keyword evidence="2" id="KW-1185">Reference proteome</keyword>
<evidence type="ECO:0000313" key="1">
    <source>
        <dbReference type="EMBL" id="QUW03074.1"/>
    </source>
</evidence>
<accession>A0ABX8BBP3</accession>
<protein>
    <submittedName>
        <fullName evidence="1">Sulfur carrier protein ThiS</fullName>
    </submittedName>
</protein>
<organism evidence="1 2">
    <name type="scientific">Chloracidobacterium validum</name>
    <dbReference type="NCBI Taxonomy" id="2821543"/>
    <lineage>
        <taxon>Bacteria</taxon>
        <taxon>Pseudomonadati</taxon>
        <taxon>Acidobacteriota</taxon>
        <taxon>Terriglobia</taxon>
        <taxon>Terriglobales</taxon>
        <taxon>Acidobacteriaceae</taxon>
        <taxon>Chloracidobacterium</taxon>
    </lineage>
</organism>
<dbReference type="PANTHER" id="PTHR34472">
    <property type="entry name" value="SULFUR CARRIER PROTEIN THIS"/>
    <property type="match status" value="1"/>
</dbReference>
<sequence length="67" mass="7350">MTIIINGEHHTVPEPLTLADLVDRLNLTDARRIAIEYNGELSARSTWAEVTLTDGDRLEIVHLVGGG</sequence>
<dbReference type="CDD" id="cd00565">
    <property type="entry name" value="Ubl_ThiS"/>
    <property type="match status" value="1"/>
</dbReference>
<name>A0ABX8BBP3_9BACT</name>